<sequence>MYSIEKIKNKIAMKKFVIAASMLLGSFSTFAMNPLVPVTTNETVVVIQDYKEIKVSELPKAVTDAFAKDFPDSTITKAYVNEEMKYKLSVTTPESTTTLYANEKGEWIEE</sequence>
<dbReference type="AlphaFoldDB" id="A0A9W6B6U8"/>
<protein>
    <recommendedName>
        <fullName evidence="4">Beta-lactamase-inhibitor-like, PepSY-like</fullName>
    </recommendedName>
</protein>
<proteinExistence type="predicted"/>
<dbReference type="Proteomes" id="UP001143545">
    <property type="component" value="Unassembled WGS sequence"/>
</dbReference>
<evidence type="ECO:0000256" key="1">
    <source>
        <dbReference type="SAM" id="SignalP"/>
    </source>
</evidence>
<name>A0A9W6B6U8_9FLAO</name>
<evidence type="ECO:0000313" key="3">
    <source>
        <dbReference type="Proteomes" id="UP001143545"/>
    </source>
</evidence>
<keyword evidence="3" id="KW-1185">Reference proteome</keyword>
<accession>A0A9W6B6U8</accession>
<dbReference type="EMBL" id="BRVP01000010">
    <property type="protein sequence ID" value="GLB52650.1"/>
    <property type="molecule type" value="Genomic_DNA"/>
</dbReference>
<keyword evidence="1" id="KW-0732">Signal</keyword>
<evidence type="ECO:0000313" key="2">
    <source>
        <dbReference type="EMBL" id="GLB52650.1"/>
    </source>
</evidence>
<comment type="caution">
    <text evidence="2">The sequence shown here is derived from an EMBL/GenBank/DDBJ whole genome shotgun (WGS) entry which is preliminary data.</text>
</comment>
<organism evidence="2 3">
    <name type="scientific">Neptunitalea chrysea</name>
    <dbReference type="NCBI Taxonomy" id="1647581"/>
    <lineage>
        <taxon>Bacteria</taxon>
        <taxon>Pseudomonadati</taxon>
        <taxon>Bacteroidota</taxon>
        <taxon>Flavobacteriia</taxon>
        <taxon>Flavobacteriales</taxon>
        <taxon>Flavobacteriaceae</taxon>
        <taxon>Neptunitalea</taxon>
    </lineage>
</organism>
<reference evidence="2" key="1">
    <citation type="submission" date="2022-07" db="EMBL/GenBank/DDBJ databases">
        <title>Taxonomy of Novel Oxalotrophic and Methylotrophic Bacteria.</title>
        <authorList>
            <person name="Sahin N."/>
            <person name="Tani A."/>
        </authorList>
    </citation>
    <scope>NUCLEOTIDE SEQUENCE</scope>
    <source>
        <strain evidence="2">AM327</strain>
    </source>
</reference>
<feature type="signal peptide" evidence="1">
    <location>
        <begin position="1"/>
        <end position="31"/>
    </location>
</feature>
<evidence type="ECO:0008006" key="4">
    <source>
        <dbReference type="Google" id="ProtNLM"/>
    </source>
</evidence>
<dbReference type="SUPFAM" id="SSF160574">
    <property type="entry name" value="BT0923-like"/>
    <property type="match status" value="1"/>
</dbReference>
<feature type="chain" id="PRO_5040912123" description="Beta-lactamase-inhibitor-like, PepSY-like" evidence="1">
    <location>
        <begin position="32"/>
        <end position="110"/>
    </location>
</feature>
<gene>
    <name evidence="2" type="ORF">NBRC110019_16900</name>
</gene>